<evidence type="ECO:0000313" key="15">
    <source>
        <dbReference type="EMBL" id="PPI85832.1"/>
    </source>
</evidence>
<dbReference type="Proteomes" id="UP000239917">
    <property type="component" value="Unassembled WGS sequence"/>
</dbReference>
<feature type="transmembrane region" description="Helical" evidence="10">
    <location>
        <begin position="598"/>
        <end position="617"/>
    </location>
</feature>
<keyword evidence="4" id="KW-1003">Cell membrane</keyword>
<feature type="domain" description="NADH-Ubiquinone oxidoreductase (complex I) chain 5 N-terminal" evidence="12">
    <location>
        <begin position="62"/>
        <end position="109"/>
    </location>
</feature>
<sequence>MMLLAVLSGFLLALAVPALHRVAGRHIGWVLALLPALLTAYFASLIPTISGGENLLIQNQWMPGLGVSLDFMVDGLSLVFALLISGIGTFILIYAGSYLKGHKDLARFYVIMLSFMASMLGLVLSDNLITFFVFWELTSITSYMLIGFNHEDAEARKCALQGLFVTAGGGLVLMAGLILLIFITGSYSFSEILASDLAIHEHGYYTAAAVCVLIGAFTKSAQVPFHFWLPNAMAAPTPVSAYLHSATMVKAGVYLLARLNSSMDGDALWSYSLMFFGAATMLTGAYLAFSSTGIKKVLAYSTVMALGTLTMLIGVGTEKAIIAFVCVLVAHSLYKGALFMLAGALDHETGTKDITKMGGLWHSMPRTAIITGLAALSLAGLPPLFGFVAKELMFESVLNSPSWSWGLLAAAVASSILVVAVAGLVFLKPFFGPARTTPKQPHDAPFAMLIGPAVLTLLALIFGVAPFLPATFVLDAAVSSVYGSGVQTALALWHGVNIPLILSGVSLLAGSLLFIAWQGLHPTLHAVNTAGSRVGPEAGYFRFMLGITQIASWQTRVLQNGVLGVYLLILVLVTFGLTGYTLLTRHGFQLDFDFSNGYFYEFGIALLIVAATVFASVTRSRLGSVASVGVLGFGVALIFIHFSAPDLGITQLLVETLTVILLVLVLFKLPPFVNLSSPWERYRDLTVAVFAGAIMTLIMLAALDIQYFDSISSYYIENSYGLAFGKNIVNVILVDFRQLDTLGEIFVLGLAAMGVYSMVKLRAEDQHKS</sequence>
<keyword evidence="16" id="KW-1185">Reference proteome</keyword>
<keyword evidence="3" id="KW-0050">Antiport</keyword>
<evidence type="ECO:0000256" key="2">
    <source>
        <dbReference type="ARBA" id="ARBA00022448"/>
    </source>
</evidence>
<keyword evidence="7" id="KW-0406">Ion transport</keyword>
<evidence type="ECO:0000256" key="9">
    <source>
        <dbReference type="RuleBase" id="RU000320"/>
    </source>
</evidence>
<feature type="transmembrane region" description="Helical" evidence="10">
    <location>
        <begin position="71"/>
        <end position="96"/>
    </location>
</feature>
<evidence type="ECO:0000256" key="7">
    <source>
        <dbReference type="ARBA" id="ARBA00023065"/>
    </source>
</evidence>
<comment type="caution">
    <text evidence="15">The sequence shown here is derived from an EMBL/GenBank/DDBJ whole genome shotgun (WGS) entry which is preliminary data.</text>
</comment>
<dbReference type="InterPro" id="IPR001750">
    <property type="entry name" value="ND/Mrp_TM"/>
</dbReference>
<comment type="subcellular location">
    <subcellularLocation>
        <location evidence="1">Cell membrane</location>
        <topology evidence="1">Multi-pass membrane protein</topology>
    </subcellularLocation>
    <subcellularLocation>
        <location evidence="9">Membrane</location>
        <topology evidence="9">Multi-pass membrane protein</topology>
    </subcellularLocation>
</comment>
<feature type="transmembrane region" description="Helical" evidence="10">
    <location>
        <begin position="448"/>
        <end position="472"/>
    </location>
</feature>
<evidence type="ECO:0000256" key="5">
    <source>
        <dbReference type="ARBA" id="ARBA00022692"/>
    </source>
</evidence>
<feature type="transmembrane region" description="Helical" evidence="10">
    <location>
        <begin position="563"/>
        <end position="583"/>
    </location>
</feature>
<feature type="domain" description="MrpA C-terminal/MbhE" evidence="14">
    <location>
        <begin position="680"/>
        <end position="760"/>
    </location>
</feature>
<dbReference type="GO" id="GO:0015297">
    <property type="term" value="F:antiporter activity"/>
    <property type="evidence" value="ECO:0007669"/>
    <property type="project" value="UniProtKB-KW"/>
</dbReference>
<dbReference type="RefSeq" id="WP_104320107.1">
    <property type="nucleotide sequence ID" value="NZ_PSSX01000001.1"/>
</dbReference>
<gene>
    <name evidence="15" type="ORF">KEHDKFFH_00495</name>
</gene>
<evidence type="ECO:0000259" key="14">
    <source>
        <dbReference type="Pfam" id="PF20501"/>
    </source>
</evidence>
<dbReference type="EMBL" id="PSSX01000001">
    <property type="protein sequence ID" value="PPI85832.1"/>
    <property type="molecule type" value="Genomic_DNA"/>
</dbReference>
<feature type="transmembrane region" description="Helical" evidence="10">
    <location>
        <begin position="492"/>
        <end position="515"/>
    </location>
</feature>
<evidence type="ECO:0000259" key="11">
    <source>
        <dbReference type="Pfam" id="PF00361"/>
    </source>
</evidence>
<dbReference type="Pfam" id="PF13244">
    <property type="entry name" value="MbhD"/>
    <property type="match status" value="1"/>
</dbReference>
<evidence type="ECO:0000256" key="1">
    <source>
        <dbReference type="ARBA" id="ARBA00004651"/>
    </source>
</evidence>
<organism evidence="15 16">
    <name type="scientific">Marinobacter maroccanus</name>
    <dbReference type="NCBI Taxonomy" id="2055143"/>
    <lineage>
        <taxon>Bacteria</taxon>
        <taxon>Pseudomonadati</taxon>
        <taxon>Pseudomonadota</taxon>
        <taxon>Gammaproteobacteria</taxon>
        <taxon>Pseudomonadales</taxon>
        <taxon>Marinobacteraceae</taxon>
        <taxon>Marinobacter</taxon>
    </lineage>
</organism>
<evidence type="ECO:0000256" key="3">
    <source>
        <dbReference type="ARBA" id="ARBA00022449"/>
    </source>
</evidence>
<feature type="transmembrane region" description="Helical" evidence="10">
    <location>
        <begin position="297"/>
        <end position="315"/>
    </location>
</feature>
<feature type="transmembrane region" description="Helical" evidence="10">
    <location>
        <begin position="741"/>
        <end position="759"/>
    </location>
</feature>
<accession>A0A2S5ZF69</accession>
<dbReference type="OrthoDB" id="9811798at2"/>
<feature type="transmembrane region" description="Helical" evidence="10">
    <location>
        <begin position="269"/>
        <end position="290"/>
    </location>
</feature>
<feature type="domain" description="MrpA C-terminal/MbhD" evidence="13">
    <location>
        <begin position="606"/>
        <end position="670"/>
    </location>
</feature>
<feature type="transmembrane region" description="Helical" evidence="10">
    <location>
        <begin position="687"/>
        <end position="708"/>
    </location>
</feature>
<feature type="transmembrane region" description="Helical" evidence="10">
    <location>
        <begin position="28"/>
        <end position="50"/>
    </location>
</feature>
<evidence type="ECO:0000259" key="13">
    <source>
        <dbReference type="Pfam" id="PF13244"/>
    </source>
</evidence>
<evidence type="ECO:0000259" key="12">
    <source>
        <dbReference type="Pfam" id="PF00662"/>
    </source>
</evidence>
<dbReference type="NCBIfam" id="NF009287">
    <property type="entry name" value="PRK12647.1"/>
    <property type="match status" value="1"/>
</dbReference>
<dbReference type="PRINTS" id="PR01434">
    <property type="entry name" value="NADHDHGNASE5"/>
</dbReference>
<feature type="transmembrane region" description="Helical" evidence="10">
    <location>
        <begin position="366"/>
        <end position="385"/>
    </location>
</feature>
<keyword evidence="8 10" id="KW-0472">Membrane</keyword>
<evidence type="ECO:0000313" key="16">
    <source>
        <dbReference type="Proteomes" id="UP000239917"/>
    </source>
</evidence>
<keyword evidence="2" id="KW-0813">Transport</keyword>
<feature type="transmembrane region" description="Helical" evidence="10">
    <location>
        <begin position="108"/>
        <end position="137"/>
    </location>
</feature>
<proteinExistence type="predicted"/>
<dbReference type="InterPro" id="IPR050616">
    <property type="entry name" value="CPA3_Na-H_Antiporter_A"/>
</dbReference>
<dbReference type="Pfam" id="PF20501">
    <property type="entry name" value="MbhE"/>
    <property type="match status" value="1"/>
</dbReference>
<feature type="domain" description="NADH:quinone oxidoreductase/Mrp antiporter transmembrane" evidence="11">
    <location>
        <begin position="125"/>
        <end position="414"/>
    </location>
</feature>
<name>A0A2S5ZF69_9GAMM</name>
<dbReference type="GO" id="GO:0005886">
    <property type="term" value="C:plasma membrane"/>
    <property type="evidence" value="ECO:0007669"/>
    <property type="project" value="UniProtKB-SubCell"/>
</dbReference>
<dbReference type="PANTHER" id="PTHR43373:SF1">
    <property type="entry name" value="NA(+)_H(+) ANTIPORTER SUBUNIT A"/>
    <property type="match status" value="1"/>
</dbReference>
<dbReference type="InterPro" id="IPR025383">
    <property type="entry name" value="MrpA_C/MbhD"/>
</dbReference>
<keyword evidence="5 9" id="KW-0812">Transmembrane</keyword>
<evidence type="ECO:0000256" key="10">
    <source>
        <dbReference type="SAM" id="Phobius"/>
    </source>
</evidence>
<feature type="transmembrane region" description="Helical" evidence="10">
    <location>
        <begin position="648"/>
        <end position="667"/>
    </location>
</feature>
<protein>
    <submittedName>
        <fullName evidence="15">Na(+)/H(+) antiporter subunit A</fullName>
    </submittedName>
</protein>
<evidence type="ECO:0000256" key="4">
    <source>
        <dbReference type="ARBA" id="ARBA00022475"/>
    </source>
</evidence>
<dbReference type="InterPro" id="IPR001516">
    <property type="entry name" value="Proton_antipo_N"/>
</dbReference>
<dbReference type="PANTHER" id="PTHR43373">
    <property type="entry name" value="NA(+)/H(+) ANTIPORTER SUBUNIT"/>
    <property type="match status" value="1"/>
</dbReference>
<reference evidence="15 16" key="1">
    <citation type="submission" date="2018-01" db="EMBL/GenBank/DDBJ databases">
        <title>Complete genome sequences of the type strains of Marinobacter flavimaris and Marinobacter maroccanus.</title>
        <authorList>
            <person name="Palau M."/>
            <person name="Boujida N."/>
            <person name="Manresa A."/>
            <person name="Minana-Galbis D."/>
        </authorList>
    </citation>
    <scope>NUCLEOTIDE SEQUENCE [LARGE SCALE GENOMIC DNA]</scope>
    <source>
        <strain evidence="15 16">N4</strain>
    </source>
</reference>
<evidence type="ECO:0000256" key="8">
    <source>
        <dbReference type="ARBA" id="ARBA00023136"/>
    </source>
</evidence>
<evidence type="ECO:0000256" key="6">
    <source>
        <dbReference type="ARBA" id="ARBA00022989"/>
    </source>
</evidence>
<feature type="transmembrane region" description="Helical" evidence="10">
    <location>
        <begin position="158"/>
        <end position="183"/>
    </location>
</feature>
<dbReference type="Pfam" id="PF00662">
    <property type="entry name" value="Proton_antipo_N"/>
    <property type="match status" value="1"/>
</dbReference>
<dbReference type="GO" id="GO:0006811">
    <property type="term" value="P:monoatomic ion transport"/>
    <property type="evidence" value="ECO:0007669"/>
    <property type="project" value="UniProtKB-KW"/>
</dbReference>
<feature type="transmembrane region" description="Helical" evidence="10">
    <location>
        <begin position="624"/>
        <end position="642"/>
    </location>
</feature>
<feature type="transmembrane region" description="Helical" evidence="10">
    <location>
        <begin position="321"/>
        <end position="345"/>
    </location>
</feature>
<dbReference type="AlphaFoldDB" id="A0A2S5ZF69"/>
<dbReference type="Pfam" id="PF00361">
    <property type="entry name" value="Proton_antipo_M"/>
    <property type="match status" value="1"/>
</dbReference>
<feature type="transmembrane region" description="Helical" evidence="10">
    <location>
        <begin position="405"/>
        <end position="427"/>
    </location>
</feature>
<keyword evidence="6 10" id="KW-1133">Transmembrane helix</keyword>
<dbReference type="InterPro" id="IPR046806">
    <property type="entry name" value="MrpA_C/MbhE"/>
</dbReference>